<sequence length="534" mass="57912">MVNGKQNERPLQDTAIVQAMKKEYPFLKNWRDYNFDDERALYNSKFESICSDWQGTAKYLNKHNCIKLFSIIDTVINRGKVKGDDEIWKSLKEWFEKPNKNTEFTPELIKKYINEIGDELNKVLQNDFRKFKSTHENNIEFGHIAMLFYFIQNVAEIKPLMENPSNSQFPSACAFVNHCLEIYRQIKELKCSGNSSTNYSGSTICVEINSFLEKYKTFLYPNLKKWEIVDIPKGADGPIDAPLKCPYETSKRSFLSNYPGYDTDLSFGGKVGVISASALLVSVSLFMLYKFTPLGYMFGRERRGRRTWIGMGHPYRQGMHDGMSSMGPSSEGTDYMPYYSSQGMGGNGNYGVQGFGSDPSMGSGQTLGGSSYGSSQMLGGSRGGSSQMFGSSTGGSSQMFGSATGGSSQMFGSSTGGSSQMFGGPRGGSSQMFGSATGGSSQTLGGSSYGPSQSFGGSTYGTSQTLGGSTRGESRTSRRPKRGATETSASSTLGESVTSRGSTRAESVTSRGSSDTESVASSATSASSQMSRGS</sequence>
<dbReference type="OrthoDB" id="383182at2759"/>
<dbReference type="GeneID" id="30907113"/>
<keyword evidence="3" id="KW-1185">Reference proteome</keyword>
<organism evidence="2 3">
    <name type="scientific">Plasmodium coatneyi</name>
    <dbReference type="NCBI Taxonomy" id="208452"/>
    <lineage>
        <taxon>Eukaryota</taxon>
        <taxon>Sar</taxon>
        <taxon>Alveolata</taxon>
        <taxon>Apicomplexa</taxon>
        <taxon>Aconoidasida</taxon>
        <taxon>Haemosporida</taxon>
        <taxon>Plasmodiidae</taxon>
        <taxon>Plasmodium</taxon>
    </lineage>
</organism>
<feature type="compositionally biased region" description="Low complexity" evidence="1">
    <location>
        <begin position="434"/>
        <end position="450"/>
    </location>
</feature>
<feature type="compositionally biased region" description="Polar residues" evidence="1">
    <location>
        <begin position="451"/>
        <end position="464"/>
    </location>
</feature>
<protein>
    <submittedName>
        <fullName evidence="2">KIR-like protein</fullName>
    </submittedName>
</protein>
<feature type="region of interest" description="Disordered" evidence="1">
    <location>
        <begin position="350"/>
        <end position="534"/>
    </location>
</feature>
<feature type="compositionally biased region" description="Low complexity" evidence="1">
    <location>
        <begin position="513"/>
        <end position="534"/>
    </location>
</feature>
<name>A0A1B1DTC5_9APIC</name>
<dbReference type="KEGG" id="pcot:PCOAH_00003930"/>
<evidence type="ECO:0000256" key="1">
    <source>
        <dbReference type="SAM" id="MobiDB-lite"/>
    </source>
</evidence>
<reference evidence="3" key="1">
    <citation type="submission" date="2016-06" db="EMBL/GenBank/DDBJ databases">
        <title>First high quality genome sequence of Plasmodium coatneyi using continuous long reads from single molecule, real-time sequencing.</title>
        <authorList>
            <person name="Chien J.-T."/>
            <person name="Pakala S.B."/>
            <person name="Geraldo J.A."/>
            <person name="Lapp S.A."/>
            <person name="Barnwell J.W."/>
            <person name="Kissinger J.C."/>
            <person name="Galinski M.R."/>
            <person name="Humphrey J.C."/>
        </authorList>
    </citation>
    <scope>NUCLEOTIDE SEQUENCE [LARGE SCALE GENOMIC DNA]</scope>
    <source>
        <strain evidence="3">Hackeri</strain>
    </source>
</reference>
<gene>
    <name evidence="2" type="ORF">PCOAH_00003930</name>
</gene>
<feature type="compositionally biased region" description="Polar residues" evidence="1">
    <location>
        <begin position="485"/>
        <end position="512"/>
    </location>
</feature>
<feature type="compositionally biased region" description="Polar residues" evidence="1">
    <location>
        <begin position="372"/>
        <end position="421"/>
    </location>
</feature>
<dbReference type="AlphaFoldDB" id="A0A1B1DTC5"/>
<accession>A0A1B1DTC5</accession>
<evidence type="ECO:0000313" key="2">
    <source>
        <dbReference type="EMBL" id="ANQ06038.1"/>
    </source>
</evidence>
<dbReference type="Proteomes" id="UP000092716">
    <property type="component" value="Chromosome 2"/>
</dbReference>
<dbReference type="EMBL" id="CP016240">
    <property type="protein sequence ID" value="ANQ06038.1"/>
    <property type="molecule type" value="Genomic_DNA"/>
</dbReference>
<dbReference type="VEuPathDB" id="PlasmoDB:PCOAH_00003930"/>
<proteinExistence type="predicted"/>
<dbReference type="RefSeq" id="XP_019912733.1">
    <property type="nucleotide sequence ID" value="XM_020057208.1"/>
</dbReference>
<evidence type="ECO:0000313" key="3">
    <source>
        <dbReference type="Proteomes" id="UP000092716"/>
    </source>
</evidence>